<dbReference type="Proteomes" id="UP001164250">
    <property type="component" value="Chromosome 1"/>
</dbReference>
<dbReference type="EMBL" id="CM047897">
    <property type="protein sequence ID" value="KAJ0111719.1"/>
    <property type="molecule type" value="Genomic_DNA"/>
</dbReference>
<accession>A0ACC1C882</accession>
<comment type="caution">
    <text evidence="1">The sequence shown here is derived from an EMBL/GenBank/DDBJ whole genome shotgun (WGS) entry which is preliminary data.</text>
</comment>
<organism evidence="1 2">
    <name type="scientific">Pistacia atlantica</name>
    <dbReference type="NCBI Taxonomy" id="434234"/>
    <lineage>
        <taxon>Eukaryota</taxon>
        <taxon>Viridiplantae</taxon>
        <taxon>Streptophyta</taxon>
        <taxon>Embryophyta</taxon>
        <taxon>Tracheophyta</taxon>
        <taxon>Spermatophyta</taxon>
        <taxon>Magnoliopsida</taxon>
        <taxon>eudicotyledons</taxon>
        <taxon>Gunneridae</taxon>
        <taxon>Pentapetalae</taxon>
        <taxon>rosids</taxon>
        <taxon>malvids</taxon>
        <taxon>Sapindales</taxon>
        <taxon>Anacardiaceae</taxon>
        <taxon>Pistacia</taxon>
    </lineage>
</organism>
<proteinExistence type="predicted"/>
<sequence>MVSSPSVPLTQPQPLHSSNSNWAIGGLILTAEYIFVPLWYIVQTQIMEEYPAELTVDFFYNLCGLFGSCMNNTVHTWALRLKEPVFIAMFKLLSIAIAVAMSVMFLGDILYLGSLIGATIISIGFYTVMWGKAKEEIGEDSEGCSLESPDAAQKVPLLQNNKNDLVQCRANKCK</sequence>
<evidence type="ECO:0000313" key="1">
    <source>
        <dbReference type="EMBL" id="KAJ0111719.1"/>
    </source>
</evidence>
<name>A0ACC1C882_9ROSI</name>
<protein>
    <submittedName>
        <fullName evidence="1">Uncharacterized protein</fullName>
    </submittedName>
</protein>
<reference evidence="2" key="1">
    <citation type="journal article" date="2023" name="G3 (Bethesda)">
        <title>Genome assembly and association tests identify interacting loci associated with vigor, precocity, and sex in interspecific pistachio rootstocks.</title>
        <authorList>
            <person name="Palmer W."/>
            <person name="Jacygrad E."/>
            <person name="Sagayaradj S."/>
            <person name="Cavanaugh K."/>
            <person name="Han R."/>
            <person name="Bertier L."/>
            <person name="Beede B."/>
            <person name="Kafkas S."/>
            <person name="Golino D."/>
            <person name="Preece J."/>
            <person name="Michelmore R."/>
        </authorList>
    </citation>
    <scope>NUCLEOTIDE SEQUENCE [LARGE SCALE GENOMIC DNA]</scope>
</reference>
<keyword evidence="2" id="KW-1185">Reference proteome</keyword>
<evidence type="ECO:0000313" key="2">
    <source>
        <dbReference type="Proteomes" id="UP001164250"/>
    </source>
</evidence>
<gene>
    <name evidence="1" type="ORF">Patl1_02688</name>
</gene>